<sequence length="106" mass="12736">MNKLNLQIFIEYKINETEVAQYESVMQEVIRKLPEYSAENIQWFVSTDQPNLYVEMFQVPNIAHYKALKKLRKSYEHPIFSQLDKYIEGGLDRLNCWAFQTKQIQE</sequence>
<dbReference type="OrthoDB" id="2967153at2"/>
<dbReference type="Proteomes" id="UP000180057">
    <property type="component" value="Unassembled WGS sequence"/>
</dbReference>
<dbReference type="STRING" id="472963.BKP45_00125"/>
<name>A0A1S2M930_9BACI</name>
<accession>A0A1S2M930</accession>
<keyword evidence="2" id="KW-1185">Reference proteome</keyword>
<gene>
    <name evidence="1" type="ORF">BKP45_00125</name>
</gene>
<evidence type="ECO:0000313" key="1">
    <source>
        <dbReference type="EMBL" id="OIJ21228.1"/>
    </source>
</evidence>
<protein>
    <submittedName>
        <fullName evidence="1">Uncharacterized protein</fullName>
    </submittedName>
</protein>
<organism evidence="1 2">
    <name type="scientific">Anaerobacillus alkalidiazotrophicus</name>
    <dbReference type="NCBI Taxonomy" id="472963"/>
    <lineage>
        <taxon>Bacteria</taxon>
        <taxon>Bacillati</taxon>
        <taxon>Bacillota</taxon>
        <taxon>Bacilli</taxon>
        <taxon>Bacillales</taxon>
        <taxon>Bacillaceae</taxon>
        <taxon>Anaerobacillus</taxon>
    </lineage>
</organism>
<dbReference type="EMBL" id="MLQS01000001">
    <property type="protein sequence ID" value="OIJ21228.1"/>
    <property type="molecule type" value="Genomic_DNA"/>
</dbReference>
<proteinExistence type="predicted"/>
<evidence type="ECO:0000313" key="2">
    <source>
        <dbReference type="Proteomes" id="UP000180057"/>
    </source>
</evidence>
<reference evidence="1 2" key="1">
    <citation type="submission" date="2016-10" db="EMBL/GenBank/DDBJ databases">
        <title>Draft genome sequences of four alkaliphilic bacteria belonging to the Anaerobacillus genus.</title>
        <authorList>
            <person name="Bassil N.M."/>
            <person name="Lloyd J.R."/>
        </authorList>
    </citation>
    <scope>NUCLEOTIDE SEQUENCE [LARGE SCALE GENOMIC DNA]</scope>
    <source>
        <strain evidence="1 2">DSM 22531</strain>
    </source>
</reference>
<comment type="caution">
    <text evidence="1">The sequence shown here is derived from an EMBL/GenBank/DDBJ whole genome shotgun (WGS) entry which is preliminary data.</text>
</comment>
<dbReference type="AlphaFoldDB" id="A0A1S2M930"/>
<dbReference type="RefSeq" id="WP_071387849.1">
    <property type="nucleotide sequence ID" value="NZ_MLQS01000001.1"/>
</dbReference>